<dbReference type="Proteomes" id="UP000664940">
    <property type="component" value="Unassembled WGS sequence"/>
</dbReference>
<feature type="compositionally biased region" description="Polar residues" evidence="1">
    <location>
        <begin position="47"/>
        <end position="75"/>
    </location>
</feature>
<reference evidence="2 3" key="1">
    <citation type="journal article" date="2020" name="Nature">
        <title>Six reference-quality genomes reveal evolution of bat adaptations.</title>
        <authorList>
            <person name="Jebb D."/>
            <person name="Huang Z."/>
            <person name="Pippel M."/>
            <person name="Hughes G.M."/>
            <person name="Lavrichenko K."/>
            <person name="Devanna P."/>
            <person name="Winkler S."/>
            <person name="Jermiin L.S."/>
            <person name="Skirmuntt E.C."/>
            <person name="Katzourakis A."/>
            <person name="Burkitt-Gray L."/>
            <person name="Ray D.A."/>
            <person name="Sullivan K.A.M."/>
            <person name="Roscito J.G."/>
            <person name="Kirilenko B.M."/>
            <person name="Davalos L.M."/>
            <person name="Corthals A.P."/>
            <person name="Power M.L."/>
            <person name="Jones G."/>
            <person name="Ransome R.D."/>
            <person name="Dechmann D.K.N."/>
            <person name="Locatelli A.G."/>
            <person name="Puechmaille S.J."/>
            <person name="Fedrigo O."/>
            <person name="Jarvis E.D."/>
            <person name="Hiller M."/>
            <person name="Vernes S.C."/>
            <person name="Myers E.W."/>
            <person name="Teeling E.C."/>
        </authorList>
    </citation>
    <scope>NUCLEOTIDE SEQUENCE [LARGE SCALE GENOMIC DNA]</scope>
    <source>
        <strain evidence="2">Bat1K_MPI-CBG_1</strain>
    </source>
</reference>
<evidence type="ECO:0000313" key="2">
    <source>
        <dbReference type="EMBL" id="KAF6086903.1"/>
    </source>
</evidence>
<dbReference type="PANTHER" id="PTHR31822">
    <property type="entry name" value="SERINE-RICH SINGLE-PASS MEMBRANE PROTEIN 1"/>
    <property type="match status" value="1"/>
</dbReference>
<organism evidence="2 3">
    <name type="scientific">Phyllostomus discolor</name>
    <name type="common">pale spear-nosed bat</name>
    <dbReference type="NCBI Taxonomy" id="89673"/>
    <lineage>
        <taxon>Eukaryota</taxon>
        <taxon>Metazoa</taxon>
        <taxon>Chordata</taxon>
        <taxon>Craniata</taxon>
        <taxon>Vertebrata</taxon>
        <taxon>Euteleostomi</taxon>
        <taxon>Mammalia</taxon>
        <taxon>Eutheria</taxon>
        <taxon>Laurasiatheria</taxon>
        <taxon>Chiroptera</taxon>
        <taxon>Yangochiroptera</taxon>
        <taxon>Phyllostomidae</taxon>
        <taxon>Phyllostominae</taxon>
        <taxon>Phyllostomus</taxon>
    </lineage>
</organism>
<gene>
    <name evidence="2" type="ORF">HJG60_018182</name>
</gene>
<dbReference type="AlphaFoldDB" id="A0A833Z627"/>
<evidence type="ECO:0000256" key="1">
    <source>
        <dbReference type="SAM" id="MobiDB-lite"/>
    </source>
</evidence>
<feature type="compositionally biased region" description="Polar residues" evidence="1">
    <location>
        <begin position="109"/>
        <end position="118"/>
    </location>
</feature>
<sequence length="217" mass="24121">METGALPGKHPRICGLHSGAGRKLSGKDSGLNPQNKMSGKKKEEDSGTSTTLSKASEDTSYQWQNKDGCWDSSQVMKKPKQSHLTPGSDSEVTLDNDSLEGRRCRHHSPLSQVNQSQLDSDTTDYDSEDSDLGASSWKESESEHPPPAGTKRKIAQRQQSVDSDRTRERPCLYCKARRTHEWLARHFLHNASVAAPVKGDLQEENSVPDINTRFSKF</sequence>
<dbReference type="InterPro" id="IPR027955">
    <property type="entry name" value="DUF4636"/>
</dbReference>
<accession>A0A833Z627</accession>
<proteinExistence type="predicted"/>
<dbReference type="PANTHER" id="PTHR31822:SF1">
    <property type="entry name" value="SERINE-RICH SINGLE-PASS MEMBRANE PROTEIN 1"/>
    <property type="match status" value="1"/>
</dbReference>
<feature type="region of interest" description="Disordered" evidence="1">
    <location>
        <begin position="1"/>
        <end position="168"/>
    </location>
</feature>
<protein>
    <submittedName>
        <fullName evidence="2">Serine rich single-pass membrane protein 1</fullName>
    </submittedName>
</protein>
<name>A0A833Z627_9CHIR</name>
<dbReference type="Pfam" id="PF15468">
    <property type="entry name" value="DUF4636"/>
    <property type="match status" value="1"/>
</dbReference>
<comment type="caution">
    <text evidence="2">The sequence shown here is derived from an EMBL/GenBank/DDBJ whole genome shotgun (WGS) entry which is preliminary data.</text>
</comment>
<feature type="compositionally biased region" description="Polar residues" evidence="1">
    <location>
        <begin position="82"/>
        <end position="91"/>
    </location>
</feature>
<feature type="compositionally biased region" description="Acidic residues" evidence="1">
    <location>
        <begin position="121"/>
        <end position="131"/>
    </location>
</feature>
<evidence type="ECO:0000313" key="3">
    <source>
        <dbReference type="Proteomes" id="UP000664940"/>
    </source>
</evidence>
<dbReference type="EMBL" id="JABVXQ010000011">
    <property type="protein sequence ID" value="KAF6086903.1"/>
    <property type="molecule type" value="Genomic_DNA"/>
</dbReference>